<keyword evidence="1" id="KW-1188">Viral release from host cell</keyword>
<reference evidence="6" key="1">
    <citation type="submission" date="2017-09" db="EMBL/GenBank/DDBJ databases">
        <authorList>
            <person name="Feng G."/>
            <person name="Zhu H."/>
        </authorList>
    </citation>
    <scope>NUCLEOTIDE SEQUENCE [LARGE SCALE GENOMIC DNA]</scope>
    <source>
        <strain evidence="6">1PNM-20</strain>
    </source>
</reference>
<dbReference type="SUPFAM" id="SSF50789">
    <property type="entry name" value="Herpes virus serine proteinase, assemblin"/>
    <property type="match status" value="1"/>
</dbReference>
<dbReference type="EMBL" id="NSLI01000004">
    <property type="protein sequence ID" value="PAX07398.1"/>
    <property type="molecule type" value="Genomic_DNA"/>
</dbReference>
<gene>
    <name evidence="5" type="ORF">CKY28_13140</name>
</gene>
<dbReference type="Pfam" id="PF04586">
    <property type="entry name" value="Peptidase_S78"/>
    <property type="match status" value="1"/>
</dbReference>
<keyword evidence="3" id="KW-0378">Hydrolase</keyword>
<evidence type="ECO:0000256" key="2">
    <source>
        <dbReference type="ARBA" id="ARBA00022670"/>
    </source>
</evidence>
<evidence type="ECO:0000259" key="4">
    <source>
        <dbReference type="Pfam" id="PF04586"/>
    </source>
</evidence>
<accession>A0A2A2SDT4</accession>
<feature type="domain" description="Prohead serine protease" evidence="4">
    <location>
        <begin position="3"/>
        <end position="113"/>
    </location>
</feature>
<name>A0A2A2SDT4_9SPHN</name>
<dbReference type="Proteomes" id="UP000218151">
    <property type="component" value="Unassembled WGS sequence"/>
</dbReference>
<comment type="caution">
    <text evidence="5">The sequence shown here is derived from an EMBL/GenBank/DDBJ whole genome shotgun (WGS) entry which is preliminary data.</text>
</comment>
<dbReference type="GO" id="GO:0008233">
    <property type="term" value="F:peptidase activity"/>
    <property type="evidence" value="ECO:0007669"/>
    <property type="project" value="UniProtKB-KW"/>
</dbReference>
<protein>
    <submittedName>
        <fullName evidence="5">HK97 family phage prohead protease</fullName>
    </submittedName>
</protein>
<dbReference type="InterPro" id="IPR054613">
    <property type="entry name" value="Peptidase_S78_dom"/>
</dbReference>
<evidence type="ECO:0000256" key="1">
    <source>
        <dbReference type="ARBA" id="ARBA00022612"/>
    </source>
</evidence>
<evidence type="ECO:0000313" key="6">
    <source>
        <dbReference type="Proteomes" id="UP000218151"/>
    </source>
</evidence>
<evidence type="ECO:0000256" key="3">
    <source>
        <dbReference type="ARBA" id="ARBA00022801"/>
    </source>
</evidence>
<evidence type="ECO:0000313" key="5">
    <source>
        <dbReference type="EMBL" id="PAX07398.1"/>
    </source>
</evidence>
<organism evidence="5 6">
    <name type="scientific">Sphingomonas lenta</name>
    <dbReference type="NCBI Taxonomy" id="1141887"/>
    <lineage>
        <taxon>Bacteria</taxon>
        <taxon>Pseudomonadati</taxon>
        <taxon>Pseudomonadota</taxon>
        <taxon>Alphaproteobacteria</taxon>
        <taxon>Sphingomonadales</taxon>
        <taxon>Sphingomonadaceae</taxon>
        <taxon>Sphingomonas</taxon>
    </lineage>
</organism>
<dbReference type="AlphaFoldDB" id="A0A2A2SDT4"/>
<dbReference type="OrthoDB" id="9804926at2"/>
<keyword evidence="2 5" id="KW-0645">Protease</keyword>
<proteinExistence type="predicted"/>
<dbReference type="GO" id="GO:0006508">
    <property type="term" value="P:proteolysis"/>
    <property type="evidence" value="ECO:0007669"/>
    <property type="project" value="UniProtKB-KW"/>
</dbReference>
<keyword evidence="6" id="KW-1185">Reference proteome</keyword>
<sequence>MAFAGYAAVFDRVDRAGDVVRRGAFAGAAAVPLLLNHAGSAVGEITVVVEDAYGLRVEGVANGPVMVGAGLSVGYRARRARQGAWRELLDCELLEVSLVGVPMQPLARVDRVGRSGD</sequence>